<protein>
    <recommendedName>
        <fullName evidence="7">Flagellar P-ring protein</fullName>
    </recommendedName>
    <alternativeName>
        <fullName evidence="7">Basal body P-ring protein</fullName>
    </alternativeName>
</protein>
<proteinExistence type="inferred from homology"/>
<evidence type="ECO:0000256" key="4">
    <source>
        <dbReference type="ARBA" id="ARBA00011439"/>
    </source>
</evidence>
<dbReference type="InterPro" id="IPR001782">
    <property type="entry name" value="Flag_FlgI"/>
</dbReference>
<comment type="similarity">
    <text evidence="3 7">Belongs to the FlgI family.</text>
</comment>
<dbReference type="Pfam" id="PF02119">
    <property type="entry name" value="FlgI"/>
    <property type="match status" value="1"/>
</dbReference>
<dbReference type="NCBIfam" id="NF003676">
    <property type="entry name" value="PRK05303.1"/>
    <property type="match status" value="1"/>
</dbReference>
<keyword evidence="5" id="KW-0732">Signal</keyword>
<dbReference type="HAMAP" id="MF_00416">
    <property type="entry name" value="FlgI"/>
    <property type="match status" value="1"/>
</dbReference>
<accession>A0AAT9IGW9</accession>
<dbReference type="PANTHER" id="PTHR30381">
    <property type="entry name" value="FLAGELLAR P-RING PERIPLASMIC PROTEIN FLGI"/>
    <property type="match status" value="1"/>
</dbReference>
<dbReference type="GO" id="GO:0005198">
    <property type="term" value="F:structural molecule activity"/>
    <property type="evidence" value="ECO:0007669"/>
    <property type="project" value="InterPro"/>
</dbReference>
<keyword evidence="6 7" id="KW-0975">Bacterial flagellum</keyword>
<comment type="subcellular location">
    <subcellularLocation>
        <location evidence="2 7">Bacterial flagellum basal body</location>
    </subcellularLocation>
</comment>
<keyword evidence="8" id="KW-0969">Cilium</keyword>
<evidence type="ECO:0000256" key="2">
    <source>
        <dbReference type="ARBA" id="ARBA00004117"/>
    </source>
</evidence>
<comment type="function">
    <text evidence="1 7">Assembles around the rod to form the L-ring and probably protects the motor/basal body from shearing forces during rotation.</text>
</comment>
<evidence type="ECO:0000256" key="1">
    <source>
        <dbReference type="ARBA" id="ARBA00002591"/>
    </source>
</evidence>
<comment type="subunit">
    <text evidence="4 7">The basal body constitutes a major portion of the flagellar organelle and consists of four rings (L,P,S, and M) mounted on a central rod.</text>
</comment>
<evidence type="ECO:0000256" key="5">
    <source>
        <dbReference type="ARBA" id="ARBA00022729"/>
    </source>
</evidence>
<dbReference type="AlphaFoldDB" id="A0AAT9IGW9"/>
<evidence type="ECO:0000256" key="7">
    <source>
        <dbReference type="HAMAP-Rule" id="MF_00416"/>
    </source>
</evidence>
<organism evidence="8">
    <name type="scientific">Buchnera aphidicola</name>
    <name type="common">Anoecia corni</name>
    <dbReference type="NCBI Taxonomy" id="2994477"/>
    <lineage>
        <taxon>Bacteria</taxon>
        <taxon>Pseudomonadati</taxon>
        <taxon>Pseudomonadota</taxon>
        <taxon>Gammaproteobacteria</taxon>
        <taxon>Enterobacterales</taxon>
        <taxon>Erwiniaceae</taxon>
        <taxon>Buchnera</taxon>
    </lineage>
</organism>
<keyword evidence="8" id="KW-0282">Flagellum</keyword>
<reference evidence="8" key="1">
    <citation type="submission" date="2024-06" db="EMBL/GenBank/DDBJ databases">
        <authorList>
            <person name="Manzano-Marin A."/>
            <person name="Manzano-Marin A."/>
            <person name="Alejandro Manzano Marin A."/>
        </authorList>
    </citation>
    <scope>NUCLEOTIDE SEQUENCE</scope>
    <source>
        <strain evidence="8">Ancorni-2928</strain>
    </source>
</reference>
<evidence type="ECO:0000256" key="3">
    <source>
        <dbReference type="ARBA" id="ARBA00008994"/>
    </source>
</evidence>
<dbReference type="EMBL" id="OZ060371">
    <property type="protein sequence ID" value="CAL4043205.1"/>
    <property type="molecule type" value="Genomic_DNA"/>
</dbReference>
<dbReference type="GO" id="GO:0009428">
    <property type="term" value="C:bacterial-type flagellum basal body, distal rod, P ring"/>
    <property type="evidence" value="ECO:0007669"/>
    <property type="project" value="InterPro"/>
</dbReference>
<gene>
    <name evidence="7 8" type="primary">flgI</name>
    <name evidence="8" type="ORF">BUANCORI2928_272</name>
</gene>
<keyword evidence="8" id="KW-0966">Cell projection</keyword>
<dbReference type="PANTHER" id="PTHR30381:SF0">
    <property type="entry name" value="FLAGELLAR P-RING PROTEIN"/>
    <property type="match status" value="1"/>
</dbReference>
<evidence type="ECO:0000313" key="8">
    <source>
        <dbReference type="EMBL" id="CAL4043205.1"/>
    </source>
</evidence>
<dbReference type="RefSeq" id="WP_367680820.1">
    <property type="nucleotide sequence ID" value="NZ_OZ060371.1"/>
</dbReference>
<sequence length="379" mass="42170">MYKKSFFSTFFIVIFFILFSFSYAQTINKLTTIEGVRENELIGYGLVVGLPGTGDSVKQSPFTFQTLYNLLHKLGINVSEKNKCLDSKNTASVVVTATLPPFIRSGQKINVEVSSIGNSTSLSGGTLLLTPLLGLDNKTYAIAQGSIPFFNEKKFSKAIDRHNFIVNSRNNNVAILKNSAIVEKSIDNMFGNKNFINFQLNKPDIIIAQKISDRINVSYKNASFVLNPNIVQVNTNNKSCKNVINMISNIEKMFINTNINEPKIIINNRTGLVISNSDIKVGSCTILSKHFSLLINTNKNNIPCFSNQEKNNILSKKTNSQTKNYNDEFNTVLINNTVDIHVILSVLNKFHITPAEIISILTSMKDVGALPATLEIRKQ</sequence>
<dbReference type="PRINTS" id="PR01010">
    <property type="entry name" value="FLGPRINGFLGI"/>
</dbReference>
<dbReference type="GO" id="GO:0030288">
    <property type="term" value="C:outer membrane-bounded periplasmic space"/>
    <property type="evidence" value="ECO:0007669"/>
    <property type="project" value="InterPro"/>
</dbReference>
<dbReference type="GO" id="GO:0071973">
    <property type="term" value="P:bacterial-type flagellum-dependent cell motility"/>
    <property type="evidence" value="ECO:0007669"/>
    <property type="project" value="InterPro"/>
</dbReference>
<evidence type="ECO:0000256" key="6">
    <source>
        <dbReference type="ARBA" id="ARBA00023143"/>
    </source>
</evidence>
<name>A0AAT9IGW9_9GAMM</name>